<evidence type="ECO:0000313" key="1">
    <source>
        <dbReference type="EMBL" id="KAL0581126.1"/>
    </source>
</evidence>
<keyword evidence="2" id="KW-1185">Reference proteome</keyword>
<dbReference type="EMBL" id="JBAHYK010000016">
    <property type="protein sequence ID" value="KAL0581126.1"/>
    <property type="molecule type" value="Genomic_DNA"/>
</dbReference>
<dbReference type="Pfam" id="PF13376">
    <property type="entry name" value="OmdA"/>
    <property type="match status" value="1"/>
</dbReference>
<gene>
    <name evidence="1" type="ORF">V5O48_000915</name>
</gene>
<accession>A0ABR3FZX1</accession>
<reference evidence="1 2" key="1">
    <citation type="submission" date="2024-02" db="EMBL/GenBank/DDBJ databases">
        <title>A draft genome for the cacao thread blight pathogen Marasmius crinis-equi.</title>
        <authorList>
            <person name="Cohen S.P."/>
            <person name="Baruah I.K."/>
            <person name="Amoako-Attah I."/>
            <person name="Bukari Y."/>
            <person name="Meinhardt L.W."/>
            <person name="Bailey B.A."/>
        </authorList>
    </citation>
    <scope>NUCLEOTIDE SEQUENCE [LARGE SCALE GENOMIC DNA]</scope>
    <source>
        <strain evidence="1 2">GH-76</strain>
    </source>
</reference>
<protein>
    <recommendedName>
        <fullName evidence="3">Bacteriocin-protection protein</fullName>
    </recommendedName>
</protein>
<name>A0ABR3FZX1_9AGAR</name>
<sequence>MRRAGRLAKTSLTPKPIFFESPQALGTWFQTHHSAKTELWVGYYKKHTGRQCLTWSEAVDEALCWGWIDSVKRGIDSTQSMQRFTPRKPNSHWSTVNVAKVAALEAAGRMQEPGREAFAKRKEENTGQMVFERGARPLSDEFAERLAEREDAAKWHAGQPPGYRRDAEDWVMSAKKEETRERRFVQFIECAEQELRVPPLRRRGT</sequence>
<dbReference type="Proteomes" id="UP001465976">
    <property type="component" value="Unassembled WGS sequence"/>
</dbReference>
<comment type="caution">
    <text evidence="1">The sequence shown here is derived from an EMBL/GenBank/DDBJ whole genome shotgun (WGS) entry which is preliminary data.</text>
</comment>
<proteinExistence type="predicted"/>
<evidence type="ECO:0000313" key="2">
    <source>
        <dbReference type="Proteomes" id="UP001465976"/>
    </source>
</evidence>
<organism evidence="1 2">
    <name type="scientific">Marasmius crinis-equi</name>
    <dbReference type="NCBI Taxonomy" id="585013"/>
    <lineage>
        <taxon>Eukaryota</taxon>
        <taxon>Fungi</taxon>
        <taxon>Dikarya</taxon>
        <taxon>Basidiomycota</taxon>
        <taxon>Agaricomycotina</taxon>
        <taxon>Agaricomycetes</taxon>
        <taxon>Agaricomycetidae</taxon>
        <taxon>Agaricales</taxon>
        <taxon>Marasmiineae</taxon>
        <taxon>Marasmiaceae</taxon>
        <taxon>Marasmius</taxon>
    </lineage>
</organism>
<evidence type="ECO:0008006" key="3">
    <source>
        <dbReference type="Google" id="ProtNLM"/>
    </source>
</evidence>